<dbReference type="PROSITE" id="PS51746">
    <property type="entry name" value="PPM_2"/>
    <property type="match status" value="1"/>
</dbReference>
<dbReference type="EMBL" id="CP008953">
    <property type="protein sequence ID" value="AIG78779.1"/>
    <property type="molecule type" value="Genomic_DNA"/>
</dbReference>
<dbReference type="InterPro" id="IPR001932">
    <property type="entry name" value="PPM-type_phosphatase-like_dom"/>
</dbReference>
<dbReference type="HOGENOM" id="CLU_078215_0_0_11"/>
<dbReference type="KEGG" id="aja:AJAP_29735"/>
<dbReference type="STRING" id="208439.AJAP_29735"/>
<keyword evidence="3" id="KW-1185">Reference proteome</keyword>
<evidence type="ECO:0000313" key="2">
    <source>
        <dbReference type="EMBL" id="AIG78779.1"/>
    </source>
</evidence>
<dbReference type="Gene3D" id="3.60.40.10">
    <property type="entry name" value="PPM-type phosphatase domain"/>
    <property type="match status" value="1"/>
</dbReference>
<dbReference type="Proteomes" id="UP000028492">
    <property type="component" value="Chromosome"/>
</dbReference>
<gene>
    <name evidence="2" type="ORF">AJAP_29735</name>
</gene>
<feature type="domain" description="PPM-type phosphatase" evidence="1">
    <location>
        <begin position="6"/>
        <end position="218"/>
    </location>
</feature>
<protein>
    <recommendedName>
        <fullName evidence="1">PPM-type phosphatase domain-containing protein</fullName>
    </recommendedName>
</protein>
<proteinExistence type="predicted"/>
<dbReference type="AlphaFoldDB" id="A0A075V2H0"/>
<organism evidence="2 3">
    <name type="scientific">Amycolatopsis japonica</name>
    <dbReference type="NCBI Taxonomy" id="208439"/>
    <lineage>
        <taxon>Bacteria</taxon>
        <taxon>Bacillati</taxon>
        <taxon>Actinomycetota</taxon>
        <taxon>Actinomycetes</taxon>
        <taxon>Pseudonocardiales</taxon>
        <taxon>Pseudonocardiaceae</taxon>
        <taxon>Amycolatopsis</taxon>
        <taxon>Amycolatopsis japonica group</taxon>
    </lineage>
</organism>
<accession>A0A075V2H0</accession>
<dbReference type="SMART" id="SM00332">
    <property type="entry name" value="PP2Cc"/>
    <property type="match status" value="1"/>
</dbReference>
<dbReference type="eggNOG" id="COG0631">
    <property type="taxonomic scope" value="Bacteria"/>
</dbReference>
<evidence type="ECO:0000259" key="1">
    <source>
        <dbReference type="PROSITE" id="PS51746"/>
    </source>
</evidence>
<evidence type="ECO:0000313" key="3">
    <source>
        <dbReference type="Proteomes" id="UP000028492"/>
    </source>
</evidence>
<sequence>MRELPHWHTASARGPREYNADAVAAYAAAGGRGIVFALADGVGDHPNAAHAARTAASAAARTPVDQGAVGAVLAAQRAVLALGEAGDCVLVVAVRTGEGYGIAWVGDARAYAWDGYTVRQVTKDHTLAQYFRDHDQPVTPRMEHVVTTSVRTAGAHEIGTATVTTGGLLLTSDGVHKTLSGPAMLDILGMPDGAAAELVRTAISLGGSDNATAIVVDPPGAEVTTEKFRVAA</sequence>
<name>A0A075V2H0_9PSEU</name>
<reference evidence="2 3" key="1">
    <citation type="journal article" date="2014" name="J. Biotechnol.">
        <title>Complete genome sequence of the actinobacterium Amycolatopsis japonica MG417-CF17(T) (=DSM 44213T) producing (S,S)-N,N'-ethylenediaminedisuccinic acid.</title>
        <authorList>
            <person name="Stegmann E."/>
            <person name="Albersmeier A."/>
            <person name="Spohn M."/>
            <person name="Gert H."/>
            <person name="Weber T."/>
            <person name="Wohlleben W."/>
            <person name="Kalinowski J."/>
            <person name="Ruckert C."/>
        </authorList>
    </citation>
    <scope>NUCLEOTIDE SEQUENCE [LARGE SCALE GENOMIC DNA]</scope>
    <source>
        <strain evidence="3">MG417-CF17 (DSM 44213)</strain>
    </source>
</reference>
<dbReference type="SUPFAM" id="SSF81606">
    <property type="entry name" value="PP2C-like"/>
    <property type="match status" value="1"/>
</dbReference>
<dbReference type="InterPro" id="IPR036457">
    <property type="entry name" value="PPM-type-like_dom_sf"/>
</dbReference>
<dbReference type="RefSeq" id="WP_038517292.1">
    <property type="nucleotide sequence ID" value="NZ_CP008953.1"/>
</dbReference>